<evidence type="ECO:0000313" key="2">
    <source>
        <dbReference type="EMBL" id="CAI0395326.1"/>
    </source>
</evidence>
<accession>A0AAV0ICG5</accession>
<dbReference type="AlphaFoldDB" id="A0AAV0ICG5"/>
<dbReference type="Proteomes" id="UP001154282">
    <property type="component" value="Unassembled WGS sequence"/>
</dbReference>
<feature type="compositionally biased region" description="Polar residues" evidence="1">
    <location>
        <begin position="76"/>
        <end position="86"/>
    </location>
</feature>
<keyword evidence="3" id="KW-1185">Reference proteome</keyword>
<name>A0AAV0ICG5_9ROSI</name>
<gene>
    <name evidence="2" type="ORF">LITE_LOCUS8683</name>
</gene>
<reference evidence="2" key="1">
    <citation type="submission" date="2022-08" db="EMBL/GenBank/DDBJ databases">
        <authorList>
            <person name="Gutierrez-Valencia J."/>
        </authorList>
    </citation>
    <scope>NUCLEOTIDE SEQUENCE</scope>
</reference>
<sequence length="141" mass="16398">MVLLHLKHRAPRDQLTWRINKKIHREAEARCHVASCNHDIMAKLGILMEDIKPLYEPYDMPELDTQSDLGPEDTHNNTSTPTAYSPLQKKTTRRFDNTRPAVRLRQPPHLIVSGDQRHWGEFVTKGVLFHVVGWIREFLNG</sequence>
<organism evidence="2 3">
    <name type="scientific">Linum tenue</name>
    <dbReference type="NCBI Taxonomy" id="586396"/>
    <lineage>
        <taxon>Eukaryota</taxon>
        <taxon>Viridiplantae</taxon>
        <taxon>Streptophyta</taxon>
        <taxon>Embryophyta</taxon>
        <taxon>Tracheophyta</taxon>
        <taxon>Spermatophyta</taxon>
        <taxon>Magnoliopsida</taxon>
        <taxon>eudicotyledons</taxon>
        <taxon>Gunneridae</taxon>
        <taxon>Pentapetalae</taxon>
        <taxon>rosids</taxon>
        <taxon>fabids</taxon>
        <taxon>Malpighiales</taxon>
        <taxon>Linaceae</taxon>
        <taxon>Linum</taxon>
    </lineage>
</organism>
<evidence type="ECO:0000313" key="3">
    <source>
        <dbReference type="Proteomes" id="UP001154282"/>
    </source>
</evidence>
<comment type="caution">
    <text evidence="2">The sequence shown here is derived from an EMBL/GenBank/DDBJ whole genome shotgun (WGS) entry which is preliminary data.</text>
</comment>
<dbReference type="EMBL" id="CAMGYJ010000003">
    <property type="protein sequence ID" value="CAI0395326.1"/>
    <property type="molecule type" value="Genomic_DNA"/>
</dbReference>
<evidence type="ECO:0000256" key="1">
    <source>
        <dbReference type="SAM" id="MobiDB-lite"/>
    </source>
</evidence>
<feature type="region of interest" description="Disordered" evidence="1">
    <location>
        <begin position="62"/>
        <end position="86"/>
    </location>
</feature>
<protein>
    <submittedName>
        <fullName evidence="2">Uncharacterized protein</fullName>
    </submittedName>
</protein>
<proteinExistence type="predicted"/>